<dbReference type="Proteomes" id="UP000324800">
    <property type="component" value="Unassembled WGS sequence"/>
</dbReference>
<evidence type="ECO:0000313" key="2">
    <source>
        <dbReference type="Proteomes" id="UP000324800"/>
    </source>
</evidence>
<reference evidence="1 2" key="1">
    <citation type="submission" date="2019-03" db="EMBL/GenBank/DDBJ databases">
        <title>Single cell metagenomics reveals metabolic interactions within the superorganism composed of flagellate Streblomastix strix and complex community of Bacteroidetes bacteria on its surface.</title>
        <authorList>
            <person name="Treitli S.C."/>
            <person name="Kolisko M."/>
            <person name="Husnik F."/>
            <person name="Keeling P."/>
            <person name="Hampl V."/>
        </authorList>
    </citation>
    <scope>NUCLEOTIDE SEQUENCE [LARGE SCALE GENOMIC DNA]</scope>
    <source>
        <strain evidence="1">ST1C</strain>
    </source>
</reference>
<gene>
    <name evidence="1" type="ORF">EZS28_016958</name>
</gene>
<dbReference type="AlphaFoldDB" id="A0A5J4VYY9"/>
<protein>
    <submittedName>
        <fullName evidence="1">Uncharacterized protein</fullName>
    </submittedName>
</protein>
<name>A0A5J4VYY9_9EUKA</name>
<proteinExistence type="predicted"/>
<dbReference type="EMBL" id="SNRW01004344">
    <property type="protein sequence ID" value="KAA6387513.1"/>
    <property type="molecule type" value="Genomic_DNA"/>
</dbReference>
<sequence>MKLETNATLEQEINVIQQTLGTATQDIGENSANSDFAFSAESVTVWMHDNSWYNSGDIVPDQVTPASDATPLADSGIGVVRTSNEYSRGDHKQQLQVSDVLPAKDTSTVNTIPNSDSADGSYGTVDSYARNDHSHPINVRTNALIEPVDN</sequence>
<organism evidence="1 2">
    <name type="scientific">Streblomastix strix</name>
    <dbReference type="NCBI Taxonomy" id="222440"/>
    <lineage>
        <taxon>Eukaryota</taxon>
        <taxon>Metamonada</taxon>
        <taxon>Preaxostyla</taxon>
        <taxon>Oxymonadida</taxon>
        <taxon>Streblomastigidae</taxon>
        <taxon>Streblomastix</taxon>
    </lineage>
</organism>
<accession>A0A5J4VYY9</accession>
<comment type="caution">
    <text evidence="1">The sequence shown here is derived from an EMBL/GenBank/DDBJ whole genome shotgun (WGS) entry which is preliminary data.</text>
</comment>
<evidence type="ECO:0000313" key="1">
    <source>
        <dbReference type="EMBL" id="KAA6387513.1"/>
    </source>
</evidence>